<organism evidence="3 4">
    <name type="scientific">Caenorhabditis remanei</name>
    <name type="common">Caenorhabditis vulgaris</name>
    <dbReference type="NCBI Taxonomy" id="31234"/>
    <lineage>
        <taxon>Eukaryota</taxon>
        <taxon>Metazoa</taxon>
        <taxon>Ecdysozoa</taxon>
        <taxon>Nematoda</taxon>
        <taxon>Chromadorea</taxon>
        <taxon>Rhabditida</taxon>
        <taxon>Rhabditina</taxon>
        <taxon>Rhabditomorpha</taxon>
        <taxon>Rhabditoidea</taxon>
        <taxon>Rhabditidae</taxon>
        <taxon>Peloderinae</taxon>
        <taxon>Caenorhabditis</taxon>
    </lineage>
</organism>
<dbReference type="KEGG" id="crq:GCK72_025817"/>
<dbReference type="InterPro" id="IPR006020">
    <property type="entry name" value="PTB/PI_dom"/>
</dbReference>
<accession>A0A6A5G377</accession>
<dbReference type="Proteomes" id="UP000483820">
    <property type="component" value="Chromosome X"/>
</dbReference>
<evidence type="ECO:0000313" key="3">
    <source>
        <dbReference type="EMBL" id="KAF1749350.1"/>
    </source>
</evidence>
<dbReference type="FunFam" id="2.30.29.30:FF:000124">
    <property type="entry name" value="carboxyl-terminal PDZ ligand of neuronal nitric oxide synthase protein-like"/>
    <property type="match status" value="1"/>
</dbReference>
<evidence type="ECO:0000256" key="1">
    <source>
        <dbReference type="ARBA" id="ARBA00023054"/>
    </source>
</evidence>
<reference evidence="3 4" key="1">
    <citation type="submission" date="2019-12" db="EMBL/GenBank/DDBJ databases">
        <title>Chromosome-level assembly of the Caenorhabditis remanei genome.</title>
        <authorList>
            <person name="Teterina A.A."/>
            <person name="Willis J.H."/>
            <person name="Phillips P.C."/>
        </authorList>
    </citation>
    <scope>NUCLEOTIDE SEQUENCE [LARGE SCALE GENOMIC DNA]</scope>
    <source>
        <strain evidence="3 4">PX506</strain>
        <tissue evidence="3">Whole organism</tissue>
    </source>
</reference>
<dbReference type="GeneID" id="78777953"/>
<protein>
    <recommendedName>
        <fullName evidence="2">PID domain-containing protein</fullName>
    </recommendedName>
</protein>
<dbReference type="PANTHER" id="PTHR11232:SF17">
    <property type="entry name" value="CAPON-LIKE PROTEIN"/>
    <property type="match status" value="1"/>
</dbReference>
<evidence type="ECO:0000313" key="4">
    <source>
        <dbReference type="Proteomes" id="UP000483820"/>
    </source>
</evidence>
<name>A0A6A5G377_CAERE</name>
<dbReference type="InterPro" id="IPR051133">
    <property type="entry name" value="Adapter_Engulfment-Domain"/>
</dbReference>
<dbReference type="CTD" id="78777953"/>
<proteinExistence type="predicted"/>
<dbReference type="PANTHER" id="PTHR11232">
    <property type="entry name" value="PHOSPHOTYROSINE INTERACTION DOMAIN-CONTAINING FAMILY MEMBER"/>
    <property type="match status" value="1"/>
</dbReference>
<dbReference type="Pfam" id="PF00640">
    <property type="entry name" value="PID"/>
    <property type="match status" value="1"/>
</dbReference>
<comment type="caution">
    <text evidence="3">The sequence shown here is derived from an EMBL/GenBank/DDBJ whole genome shotgun (WGS) entry which is preliminary data.</text>
</comment>
<feature type="domain" description="PID" evidence="2">
    <location>
        <begin position="33"/>
        <end position="88"/>
    </location>
</feature>
<dbReference type="AlphaFoldDB" id="A0A6A5G377"/>
<dbReference type="InterPro" id="IPR011993">
    <property type="entry name" value="PH-like_dom_sf"/>
</dbReference>
<dbReference type="SUPFAM" id="SSF50729">
    <property type="entry name" value="PH domain-like"/>
    <property type="match status" value="1"/>
</dbReference>
<gene>
    <name evidence="3" type="ORF">GCK72_025817</name>
</gene>
<dbReference type="EMBL" id="WUAV01000006">
    <property type="protein sequence ID" value="KAF1749350.1"/>
    <property type="molecule type" value="Genomic_DNA"/>
</dbReference>
<dbReference type="CDD" id="cd01270">
    <property type="entry name" value="PTB_CAPON-like"/>
    <property type="match status" value="1"/>
</dbReference>
<dbReference type="SMART" id="SM00462">
    <property type="entry name" value="PTB"/>
    <property type="match status" value="1"/>
</dbReference>
<dbReference type="Gene3D" id="2.30.29.30">
    <property type="entry name" value="Pleckstrin-homology domain (PH domain)/Phosphotyrosine-binding domain (PTB)"/>
    <property type="match status" value="1"/>
</dbReference>
<dbReference type="PROSITE" id="PS01179">
    <property type="entry name" value="PID"/>
    <property type="match status" value="1"/>
</dbReference>
<keyword evidence="1" id="KW-0175">Coiled coil</keyword>
<dbReference type="GO" id="GO:0050998">
    <property type="term" value="F:nitric-oxide synthase binding"/>
    <property type="evidence" value="ECO:0007669"/>
    <property type="project" value="TreeGrafter"/>
</dbReference>
<dbReference type="RefSeq" id="XP_053580062.1">
    <property type="nucleotide sequence ID" value="XM_053736496.1"/>
</dbReference>
<sequence>MPVRKKHGPYDIIADDVYDCRIPLHNELAYQHGIHFEAKYVGSMEIPRPGTRIEIVAAMRRVRYEFKARGIKKRPVDITVSVDGVKVVLQRKKQKEKGLSWDESKLLVMFHPIYRIFYVSHDSQDLQIFSYIARDGASNTFKCNVFKCSKKRSFIYEKVVRNRDVYKYCVVHQMCILKKESEILAESC</sequence>
<evidence type="ECO:0000259" key="2">
    <source>
        <dbReference type="PROSITE" id="PS01179"/>
    </source>
</evidence>